<reference evidence="2 3" key="1">
    <citation type="submission" date="2018-12" db="EMBL/GenBank/DDBJ databases">
        <title>Hymenobacter gummosus sp. nov., isolated from a spring.</title>
        <authorList>
            <person name="Nie L."/>
        </authorList>
    </citation>
    <scope>NUCLEOTIDE SEQUENCE [LARGE SCALE GENOMIC DNA]</scope>
    <source>
        <strain evidence="2 3">KCTC 52166</strain>
    </source>
</reference>
<dbReference type="EMBL" id="RXOF01000001">
    <property type="protein sequence ID" value="RTQ53220.1"/>
    <property type="molecule type" value="Genomic_DNA"/>
</dbReference>
<accession>A0A431U7J2</accession>
<dbReference type="AlphaFoldDB" id="A0A431U7J2"/>
<feature type="transmembrane region" description="Helical" evidence="1">
    <location>
        <begin position="52"/>
        <end position="73"/>
    </location>
</feature>
<keyword evidence="1" id="KW-1133">Transmembrane helix</keyword>
<keyword evidence="3" id="KW-1185">Reference proteome</keyword>
<name>A0A431U7J2_9BACT</name>
<sequence length="84" mass="9426">MKQLYARLPAWLRTMLAILFVLLQTAFSLWLVQTVAGFLWKAFMPARPSTTAMVVAVGLMAAFVTTLGVWSTIRRNKSNGHPPY</sequence>
<evidence type="ECO:0000313" key="2">
    <source>
        <dbReference type="EMBL" id="RTQ53220.1"/>
    </source>
</evidence>
<dbReference type="Proteomes" id="UP000282184">
    <property type="component" value="Unassembled WGS sequence"/>
</dbReference>
<evidence type="ECO:0000313" key="3">
    <source>
        <dbReference type="Proteomes" id="UP000282184"/>
    </source>
</evidence>
<protein>
    <submittedName>
        <fullName evidence="2">Uncharacterized protein</fullName>
    </submittedName>
</protein>
<feature type="transmembrane region" description="Helical" evidence="1">
    <location>
        <begin position="12"/>
        <end position="32"/>
    </location>
</feature>
<comment type="caution">
    <text evidence="2">The sequence shown here is derived from an EMBL/GenBank/DDBJ whole genome shotgun (WGS) entry which is preliminary data.</text>
</comment>
<evidence type="ECO:0000256" key="1">
    <source>
        <dbReference type="SAM" id="Phobius"/>
    </source>
</evidence>
<gene>
    <name evidence="2" type="ORF">EJV47_00305</name>
</gene>
<organism evidence="2 3">
    <name type="scientific">Hymenobacter gummosus</name>
    <dbReference type="NCBI Taxonomy" id="1776032"/>
    <lineage>
        <taxon>Bacteria</taxon>
        <taxon>Pseudomonadati</taxon>
        <taxon>Bacteroidota</taxon>
        <taxon>Cytophagia</taxon>
        <taxon>Cytophagales</taxon>
        <taxon>Hymenobacteraceae</taxon>
        <taxon>Hymenobacter</taxon>
    </lineage>
</organism>
<keyword evidence="1" id="KW-0812">Transmembrane</keyword>
<dbReference type="RefSeq" id="WP_126691148.1">
    <property type="nucleotide sequence ID" value="NZ_RXOF01000001.1"/>
</dbReference>
<proteinExistence type="predicted"/>
<keyword evidence="1" id="KW-0472">Membrane</keyword>